<keyword evidence="1" id="KW-0472">Membrane</keyword>
<organism evidence="2 3">
    <name type="scientific">Acidihalobacter ferrooxydans</name>
    <dbReference type="NCBI Taxonomy" id="1765967"/>
    <lineage>
        <taxon>Bacteria</taxon>
        <taxon>Pseudomonadati</taxon>
        <taxon>Pseudomonadota</taxon>
        <taxon>Gammaproteobacteria</taxon>
        <taxon>Chromatiales</taxon>
        <taxon>Ectothiorhodospiraceae</taxon>
        <taxon>Acidihalobacter</taxon>
    </lineage>
</organism>
<sequence>MSPLIKPRKAEPGALRRWTRQSVELLSRRPALTLLTAASFALVALAPQSLLFPFVSFVEAGWLMSLARAADHSVPAYDVFRASLKDLFGYSRDIMLRVLMVILVVIAYKLAAGPGTGAVTSTASWPPVLNRLLAGITVDQFNSFAPVFLWGLFLSMLTGYAGFDLTMVTAVKALVMNLRAGSLLFAAGLLPSFLSDLVGALPVWAGAVGTILLLGYSMFLVVMGYVSAREIFEGQGENNPAKALERSAEEGKQGKKAALI</sequence>
<dbReference type="Proteomes" id="UP000243807">
    <property type="component" value="Chromosome"/>
</dbReference>
<gene>
    <name evidence="2" type="ORF">BW247_05610</name>
</gene>
<keyword evidence="3" id="KW-1185">Reference proteome</keyword>
<protein>
    <submittedName>
        <fullName evidence="2">Uncharacterized protein</fullName>
    </submittedName>
</protein>
<accession>A0A1P8UFQ8</accession>
<dbReference type="AlphaFoldDB" id="A0A1P8UFQ8"/>
<dbReference type="EMBL" id="CP019434">
    <property type="protein sequence ID" value="APZ42639.1"/>
    <property type="molecule type" value="Genomic_DNA"/>
</dbReference>
<name>A0A1P8UFQ8_9GAMM</name>
<reference evidence="2 3" key="1">
    <citation type="submission" date="2017-01" db="EMBL/GenBank/DDBJ databases">
        <title>Draft sequence of Acidihalobacter ferrooxidans strain DSM 14175 (strain V8).</title>
        <authorList>
            <person name="Khaleque H.N."/>
            <person name="Ramsay J.P."/>
            <person name="Murphy R.J.T."/>
            <person name="Kaksonen A.H."/>
            <person name="Boxall N.J."/>
            <person name="Watkin E.L.J."/>
        </authorList>
    </citation>
    <scope>NUCLEOTIDE SEQUENCE [LARGE SCALE GENOMIC DNA]</scope>
    <source>
        <strain evidence="2 3">V8</strain>
    </source>
</reference>
<proteinExistence type="predicted"/>
<evidence type="ECO:0000313" key="2">
    <source>
        <dbReference type="EMBL" id="APZ42639.1"/>
    </source>
</evidence>
<feature type="transmembrane region" description="Helical" evidence="1">
    <location>
        <begin position="31"/>
        <end position="58"/>
    </location>
</feature>
<feature type="transmembrane region" description="Helical" evidence="1">
    <location>
        <begin position="94"/>
        <end position="111"/>
    </location>
</feature>
<dbReference type="STRING" id="1765967.BW247_05610"/>
<feature type="transmembrane region" description="Helical" evidence="1">
    <location>
        <begin position="183"/>
        <end position="201"/>
    </location>
</feature>
<dbReference type="OrthoDB" id="10015836at2"/>
<keyword evidence="1" id="KW-0812">Transmembrane</keyword>
<dbReference type="RefSeq" id="WP_076836290.1">
    <property type="nucleotide sequence ID" value="NZ_CP019434.1"/>
</dbReference>
<feature type="transmembrane region" description="Helical" evidence="1">
    <location>
        <begin position="207"/>
        <end position="226"/>
    </location>
</feature>
<evidence type="ECO:0000313" key="3">
    <source>
        <dbReference type="Proteomes" id="UP000243807"/>
    </source>
</evidence>
<feature type="transmembrane region" description="Helical" evidence="1">
    <location>
        <begin position="147"/>
        <end position="171"/>
    </location>
</feature>
<evidence type="ECO:0000256" key="1">
    <source>
        <dbReference type="SAM" id="Phobius"/>
    </source>
</evidence>
<dbReference type="KEGG" id="afy:BW247_05610"/>
<keyword evidence="1" id="KW-1133">Transmembrane helix</keyword>